<comment type="caution">
    <text evidence="2">The sequence shown here is derived from an EMBL/GenBank/DDBJ whole genome shotgun (WGS) entry which is preliminary data.</text>
</comment>
<keyword evidence="1" id="KW-1133">Transmembrane helix</keyword>
<keyword evidence="1" id="KW-0472">Membrane</keyword>
<evidence type="ECO:0000256" key="1">
    <source>
        <dbReference type="SAM" id="Phobius"/>
    </source>
</evidence>
<dbReference type="EMBL" id="LRGB01012694">
    <property type="protein sequence ID" value="KZR99767.1"/>
    <property type="molecule type" value="Genomic_DNA"/>
</dbReference>
<proteinExistence type="predicted"/>
<gene>
    <name evidence="2" type="ORF">APZ42_004241</name>
</gene>
<evidence type="ECO:0000313" key="2">
    <source>
        <dbReference type="EMBL" id="KZR99767.1"/>
    </source>
</evidence>
<name>A0A164H6H6_9CRUS</name>
<sequence length="76" mass="8828">MLLVFRPVMMDRFCLKVVVFFLFFGFFDFIFKLTLMVHAMFFPSPPLSRLSFSLFSSPSRCVAPSLCLFSSNHALF</sequence>
<dbReference type="AlphaFoldDB" id="A0A164H6H6"/>
<evidence type="ECO:0000313" key="3">
    <source>
        <dbReference type="Proteomes" id="UP000076858"/>
    </source>
</evidence>
<reference evidence="2 3" key="1">
    <citation type="submission" date="2016-03" db="EMBL/GenBank/DDBJ databases">
        <title>EvidentialGene: Evidence-directed Construction of Genes on Genomes.</title>
        <authorList>
            <person name="Gilbert D.G."/>
            <person name="Choi J.-H."/>
            <person name="Mockaitis K."/>
            <person name="Colbourne J."/>
            <person name="Pfrender M."/>
        </authorList>
    </citation>
    <scope>NUCLEOTIDE SEQUENCE [LARGE SCALE GENOMIC DNA]</scope>
    <source>
        <strain evidence="2 3">Xinb3</strain>
        <tissue evidence="2">Complete organism</tissue>
    </source>
</reference>
<dbReference type="Proteomes" id="UP000076858">
    <property type="component" value="Unassembled WGS sequence"/>
</dbReference>
<protein>
    <submittedName>
        <fullName evidence="2">Uncharacterized protein</fullName>
    </submittedName>
</protein>
<accession>A0A164H6H6</accession>
<organism evidence="2 3">
    <name type="scientific">Daphnia magna</name>
    <dbReference type="NCBI Taxonomy" id="35525"/>
    <lineage>
        <taxon>Eukaryota</taxon>
        <taxon>Metazoa</taxon>
        <taxon>Ecdysozoa</taxon>
        <taxon>Arthropoda</taxon>
        <taxon>Crustacea</taxon>
        <taxon>Branchiopoda</taxon>
        <taxon>Diplostraca</taxon>
        <taxon>Cladocera</taxon>
        <taxon>Anomopoda</taxon>
        <taxon>Daphniidae</taxon>
        <taxon>Daphnia</taxon>
    </lineage>
</organism>
<feature type="transmembrane region" description="Helical" evidence="1">
    <location>
        <begin position="20"/>
        <end position="42"/>
    </location>
</feature>
<keyword evidence="1" id="KW-0812">Transmembrane</keyword>
<keyword evidence="3" id="KW-1185">Reference proteome</keyword>